<feature type="compositionally biased region" description="Basic and acidic residues" evidence="1">
    <location>
        <begin position="407"/>
        <end position="416"/>
    </location>
</feature>
<feature type="region of interest" description="Disordered" evidence="1">
    <location>
        <begin position="230"/>
        <end position="364"/>
    </location>
</feature>
<feature type="compositionally biased region" description="Low complexity" evidence="1">
    <location>
        <begin position="417"/>
        <end position="442"/>
    </location>
</feature>
<feature type="compositionally biased region" description="Polar residues" evidence="1">
    <location>
        <begin position="1326"/>
        <end position="1335"/>
    </location>
</feature>
<feature type="region of interest" description="Disordered" evidence="1">
    <location>
        <begin position="1361"/>
        <end position="1387"/>
    </location>
</feature>
<feature type="compositionally biased region" description="Basic and acidic residues" evidence="1">
    <location>
        <begin position="944"/>
        <end position="961"/>
    </location>
</feature>
<organism evidence="2 3">
    <name type="scientific">Leucocoprinus leucothites</name>
    <dbReference type="NCBI Taxonomy" id="201217"/>
    <lineage>
        <taxon>Eukaryota</taxon>
        <taxon>Fungi</taxon>
        <taxon>Dikarya</taxon>
        <taxon>Basidiomycota</taxon>
        <taxon>Agaricomycotina</taxon>
        <taxon>Agaricomycetes</taxon>
        <taxon>Agaricomycetidae</taxon>
        <taxon>Agaricales</taxon>
        <taxon>Agaricineae</taxon>
        <taxon>Agaricaceae</taxon>
        <taxon>Leucocoprinus</taxon>
    </lineage>
</organism>
<protein>
    <submittedName>
        <fullName evidence="2">Uncharacterized protein</fullName>
    </submittedName>
</protein>
<feature type="compositionally biased region" description="Polar residues" evidence="1">
    <location>
        <begin position="912"/>
        <end position="924"/>
    </location>
</feature>
<dbReference type="Gene3D" id="3.90.180.10">
    <property type="entry name" value="Medium-chain alcohol dehydrogenases, catalytic domain"/>
    <property type="match status" value="1"/>
</dbReference>
<dbReference type="GO" id="GO:0005739">
    <property type="term" value="C:mitochondrion"/>
    <property type="evidence" value="ECO:0007669"/>
    <property type="project" value="TreeGrafter"/>
</dbReference>
<feature type="compositionally biased region" description="Low complexity" evidence="1">
    <location>
        <begin position="617"/>
        <end position="626"/>
    </location>
</feature>
<name>A0A8H5GF17_9AGAR</name>
<feature type="compositionally biased region" description="Low complexity" evidence="1">
    <location>
        <begin position="351"/>
        <end position="363"/>
    </location>
</feature>
<dbReference type="OrthoDB" id="201656at2759"/>
<dbReference type="EMBL" id="JAACJO010000001">
    <property type="protein sequence ID" value="KAF5363778.1"/>
    <property type="molecule type" value="Genomic_DNA"/>
</dbReference>
<feature type="compositionally biased region" description="Polar residues" evidence="1">
    <location>
        <begin position="706"/>
        <end position="737"/>
    </location>
</feature>
<feature type="compositionally biased region" description="Polar residues" evidence="1">
    <location>
        <begin position="76"/>
        <end position="87"/>
    </location>
</feature>
<feature type="compositionally biased region" description="Polar residues" evidence="1">
    <location>
        <begin position="184"/>
        <end position="198"/>
    </location>
</feature>
<feature type="region of interest" description="Disordered" evidence="1">
    <location>
        <begin position="1300"/>
        <end position="1338"/>
    </location>
</feature>
<dbReference type="SUPFAM" id="SSF50129">
    <property type="entry name" value="GroES-like"/>
    <property type="match status" value="1"/>
</dbReference>
<keyword evidence="3" id="KW-1185">Reference proteome</keyword>
<dbReference type="InterPro" id="IPR011032">
    <property type="entry name" value="GroES-like_sf"/>
</dbReference>
<feature type="region of interest" description="Disordered" evidence="1">
    <location>
        <begin position="380"/>
        <end position="452"/>
    </location>
</feature>
<dbReference type="Gene3D" id="3.40.50.720">
    <property type="entry name" value="NAD(P)-binding Rossmann-like Domain"/>
    <property type="match status" value="1"/>
</dbReference>
<evidence type="ECO:0000313" key="3">
    <source>
        <dbReference type="Proteomes" id="UP000559027"/>
    </source>
</evidence>
<feature type="compositionally biased region" description="Polar residues" evidence="1">
    <location>
        <begin position="139"/>
        <end position="161"/>
    </location>
</feature>
<dbReference type="PANTHER" id="PTHR11695">
    <property type="entry name" value="ALCOHOL DEHYDROGENASE RELATED"/>
    <property type="match status" value="1"/>
</dbReference>
<feature type="compositionally biased region" description="Pro residues" evidence="1">
    <location>
        <begin position="627"/>
        <end position="638"/>
    </location>
</feature>
<accession>A0A8H5GF17</accession>
<gene>
    <name evidence="2" type="ORF">D9756_000884</name>
</gene>
<comment type="caution">
    <text evidence="2">The sequence shown here is derived from an EMBL/GenBank/DDBJ whole genome shotgun (WGS) entry which is preliminary data.</text>
</comment>
<evidence type="ECO:0000256" key="1">
    <source>
        <dbReference type="SAM" id="MobiDB-lite"/>
    </source>
</evidence>
<feature type="compositionally biased region" description="Polar residues" evidence="1">
    <location>
        <begin position="49"/>
        <end position="58"/>
    </location>
</feature>
<dbReference type="Proteomes" id="UP000559027">
    <property type="component" value="Unassembled WGS sequence"/>
</dbReference>
<feature type="compositionally biased region" description="Polar residues" evidence="1">
    <location>
        <begin position="301"/>
        <end position="312"/>
    </location>
</feature>
<reference evidence="2 3" key="1">
    <citation type="journal article" date="2020" name="ISME J.">
        <title>Uncovering the hidden diversity of litter-decomposition mechanisms in mushroom-forming fungi.</title>
        <authorList>
            <person name="Floudas D."/>
            <person name="Bentzer J."/>
            <person name="Ahren D."/>
            <person name="Johansson T."/>
            <person name="Persson P."/>
            <person name="Tunlid A."/>
        </authorList>
    </citation>
    <scope>NUCLEOTIDE SEQUENCE [LARGE SCALE GENOMIC DNA]</scope>
    <source>
        <strain evidence="2 3">CBS 146.42</strain>
    </source>
</reference>
<feature type="compositionally biased region" description="Polar residues" evidence="1">
    <location>
        <begin position="1"/>
        <end position="30"/>
    </location>
</feature>
<feature type="compositionally biased region" description="Low complexity" evidence="1">
    <location>
        <begin position="260"/>
        <end position="275"/>
    </location>
</feature>
<dbReference type="InterPro" id="IPR050700">
    <property type="entry name" value="YIM1/Zinc_Alcohol_DH_Fams"/>
</dbReference>
<evidence type="ECO:0000313" key="2">
    <source>
        <dbReference type="EMBL" id="KAF5363778.1"/>
    </source>
</evidence>
<feature type="region of interest" description="Disordered" evidence="1">
    <location>
        <begin position="541"/>
        <end position="747"/>
    </location>
</feature>
<proteinExistence type="predicted"/>
<feature type="region of interest" description="Disordered" evidence="1">
    <location>
        <begin position="1"/>
        <end position="63"/>
    </location>
</feature>
<sequence length="1506" mass="158960">MTKPTLLQTILNRPTQSYSSKHPQENPSRQDTLRLAAEKVQSSSQSQSDLGSTLTGYYSISPGKDDFNLGATAVSPTSSTMGIQGTSMPHVPSSHASHSTATPSVSASTATLTAPAPPPLPPKDRLLPAPIPRPERSRNISSKPDSASQQQRQADTTTFNLSPGALSPNGFFNEDSDEDDNESTQDVFYTPNSSPRASLTSTVTISSMAYVASAPATVRKVSRRALRDNVATLDRSPPHHQTNPSPKADNNKSPKPTQPSPSSTKAKPAASDSPPRGQGSGNIPTESTPSHSPSTRIAVLSTRTPSRSNSLNKGRPTFEARSGPSSGSAGSTGQGIQGQSQAQGRAKATVSMASSGSSMSSNSLDGHSVIFSDLVTETTRATTASPGGNGAVGKSPKKGQGPAASDATKRWVDKTASDAAKATTTPMNLHSPSAPSASTTISHPRKRPNKAQTYHGLGISSPTPNTNSSNTSALANPTLYQQYQYSQYQRNRDNKNAGVMMSMTAVLEAAEQEELYRYEKKNGGAGTSAWKARQLLKQHQNAGKNSVVGVVNPRAGGEASADPKGKGKEKVDITVGSVSGGGNRNRSMANGGTLNKGKGKEREHPSVIYTKHQPLTSSPLAMSSKPLPAPAASPPPPRNNSFREVSNILSRPILGRRRSRSLGTEQMPRYQLSESPSPYRTPSPPGTSASHMQQDLYRTGGHSRAYSLSRSPGESSSILSTTTATVDLSAHPQSSGELPSKGMPGFTSLVLPRAPPPLNLHDDARNNGFGEGKVDLTKDGLAQTTMASVEVVRGLGGTAGRKPGLMGMLPLVRRKTIPVKSGLGVGTSSPSEMKTEDDEIGGRAVGVLNGATSVLGFTSHRKPPEYVPSGSVLVQVWAVGVDGIDGRLIGVRTAQGGGNSPAPPSPAVSASTDQDQGTGDSPRTNGAEFPERENEAEGQAAKSKSKDTGLGRSLSLRERLSRSVSLGRSAGRRFERTPPNNPQPSTPIRSATLSYSPEKLEKHASPSAGATALPVIGYIPGRSFVGRVVECGWEVRDEVVRKGDWVAGLLDIKKPGALTEFIVVDRHRIHRVPHPKLSPGPERAISALIFSTSPSTPSLPQHTLTLEELALLPLCGLPAYRAVRTFMYAFTSMRDNPSISSVGRNSDMAKHRPAGHDPNKPLDFATYGATVSRLNLGDHEHGRRRRALVLRGHDGIGAIAVQMLVLRGWRVCVHVPFIASPPNTPTTSAIADAFMEEVEERIRKWGAEEVIFDDGEVIGMDEGRGAVVRVINGLREDGDAFDAVLDTIGGKEVRDAAERLLRSPGRRANTDESLNGGSKNSRHSTKGTGQFTTVVGDNPERVIPSAGDLFRAGIRSLKFGSGGGASSSISASEKASSENVSSRNNDTKGSKVGYAWINISQDVDWEGRDVGETIGSLVELGLEYGIKPWVGAEYATVNGAGPNRNDTPPLMAEPSSSYQEKGITTQGLESTHWEGSRIVPFEKAPDVFVCGGPLTSGGTVVVRIAT</sequence>
<feature type="compositionally biased region" description="Basic and acidic residues" evidence="1">
    <location>
        <begin position="561"/>
        <end position="572"/>
    </location>
</feature>
<feature type="compositionally biased region" description="Low complexity" evidence="1">
    <location>
        <begin position="89"/>
        <end position="114"/>
    </location>
</feature>
<feature type="compositionally biased region" description="Acidic residues" evidence="1">
    <location>
        <begin position="174"/>
        <end position="183"/>
    </location>
</feature>
<feature type="compositionally biased region" description="Low complexity" evidence="1">
    <location>
        <begin position="284"/>
        <end position="295"/>
    </location>
</feature>
<dbReference type="PANTHER" id="PTHR11695:SF294">
    <property type="entry name" value="RETICULON-4-INTERACTING PROTEIN 1, MITOCHONDRIAL"/>
    <property type="match status" value="1"/>
</dbReference>
<feature type="compositionally biased region" description="Polar residues" evidence="1">
    <location>
        <begin position="639"/>
        <end position="649"/>
    </location>
</feature>
<feature type="region of interest" description="Disordered" evidence="1">
    <location>
        <begin position="892"/>
        <end position="991"/>
    </location>
</feature>
<feature type="region of interest" description="Disordered" evidence="1">
    <location>
        <begin position="76"/>
        <end position="198"/>
    </location>
</feature>